<accession>A0AA38C5K9</accession>
<feature type="non-terminal residue" evidence="1">
    <location>
        <position position="1"/>
    </location>
</feature>
<gene>
    <name evidence="1" type="ORF">KI387_034490</name>
</gene>
<keyword evidence="2" id="KW-1185">Reference proteome</keyword>
<dbReference type="Proteomes" id="UP000824469">
    <property type="component" value="Unassembled WGS sequence"/>
</dbReference>
<reference evidence="1 2" key="1">
    <citation type="journal article" date="2021" name="Nat. Plants">
        <title>The Taxus genome provides insights into paclitaxel biosynthesis.</title>
        <authorList>
            <person name="Xiong X."/>
            <person name="Gou J."/>
            <person name="Liao Q."/>
            <person name="Li Y."/>
            <person name="Zhou Q."/>
            <person name="Bi G."/>
            <person name="Li C."/>
            <person name="Du R."/>
            <person name="Wang X."/>
            <person name="Sun T."/>
            <person name="Guo L."/>
            <person name="Liang H."/>
            <person name="Lu P."/>
            <person name="Wu Y."/>
            <person name="Zhang Z."/>
            <person name="Ro D.K."/>
            <person name="Shang Y."/>
            <person name="Huang S."/>
            <person name="Yan J."/>
        </authorList>
    </citation>
    <scope>NUCLEOTIDE SEQUENCE [LARGE SCALE GENOMIC DNA]</scope>
    <source>
        <strain evidence="1">Ta-2019</strain>
    </source>
</reference>
<dbReference type="EMBL" id="JAHRHJ020003813">
    <property type="protein sequence ID" value="KAH9290373.1"/>
    <property type="molecule type" value="Genomic_DNA"/>
</dbReference>
<comment type="caution">
    <text evidence="1">The sequence shown here is derived from an EMBL/GenBank/DDBJ whole genome shotgun (WGS) entry which is preliminary data.</text>
</comment>
<protein>
    <submittedName>
        <fullName evidence="1">Uncharacterized protein</fullName>
    </submittedName>
</protein>
<feature type="non-terminal residue" evidence="1">
    <location>
        <position position="64"/>
    </location>
</feature>
<proteinExistence type="predicted"/>
<organism evidence="1 2">
    <name type="scientific">Taxus chinensis</name>
    <name type="common">Chinese yew</name>
    <name type="synonym">Taxus wallichiana var. chinensis</name>
    <dbReference type="NCBI Taxonomy" id="29808"/>
    <lineage>
        <taxon>Eukaryota</taxon>
        <taxon>Viridiplantae</taxon>
        <taxon>Streptophyta</taxon>
        <taxon>Embryophyta</taxon>
        <taxon>Tracheophyta</taxon>
        <taxon>Spermatophyta</taxon>
        <taxon>Pinopsida</taxon>
        <taxon>Pinidae</taxon>
        <taxon>Conifers II</taxon>
        <taxon>Cupressales</taxon>
        <taxon>Taxaceae</taxon>
        <taxon>Taxus</taxon>
    </lineage>
</organism>
<dbReference type="AlphaFoldDB" id="A0AA38C5K9"/>
<evidence type="ECO:0000313" key="1">
    <source>
        <dbReference type="EMBL" id="KAH9290373.1"/>
    </source>
</evidence>
<evidence type="ECO:0000313" key="2">
    <source>
        <dbReference type="Proteomes" id="UP000824469"/>
    </source>
</evidence>
<sequence>NSPAHRATLLEALGLSHLANVTPPPEAQINHIDFDVFPPGQPKRDIGFVFDISKMPTDAEIARR</sequence>
<name>A0AA38C5K9_TAXCH</name>